<keyword evidence="1" id="KW-0732">Signal</keyword>
<accession>A0AAV4GQQ1</accession>
<feature type="chain" id="PRO_5043629650" description="FZ domain-containing protein" evidence="1">
    <location>
        <begin position="21"/>
        <end position="195"/>
    </location>
</feature>
<comment type="caution">
    <text evidence="2">The sequence shown here is derived from an EMBL/GenBank/DDBJ whole genome shotgun (WGS) entry which is preliminary data.</text>
</comment>
<feature type="signal peptide" evidence="1">
    <location>
        <begin position="1"/>
        <end position="20"/>
    </location>
</feature>
<evidence type="ECO:0008006" key="4">
    <source>
        <dbReference type="Google" id="ProtNLM"/>
    </source>
</evidence>
<dbReference type="EMBL" id="BMAT01012187">
    <property type="protein sequence ID" value="GFR87579.1"/>
    <property type="molecule type" value="Genomic_DNA"/>
</dbReference>
<reference evidence="2 3" key="1">
    <citation type="journal article" date="2021" name="Elife">
        <title>Chloroplast acquisition without the gene transfer in kleptoplastic sea slugs, Plakobranchus ocellatus.</title>
        <authorList>
            <person name="Maeda T."/>
            <person name="Takahashi S."/>
            <person name="Yoshida T."/>
            <person name="Shimamura S."/>
            <person name="Takaki Y."/>
            <person name="Nagai Y."/>
            <person name="Toyoda A."/>
            <person name="Suzuki Y."/>
            <person name="Arimoto A."/>
            <person name="Ishii H."/>
            <person name="Satoh N."/>
            <person name="Nishiyama T."/>
            <person name="Hasebe M."/>
            <person name="Maruyama T."/>
            <person name="Minagawa J."/>
            <person name="Obokata J."/>
            <person name="Shigenobu S."/>
        </authorList>
    </citation>
    <scope>NUCLEOTIDE SEQUENCE [LARGE SCALE GENOMIC DNA]</scope>
</reference>
<name>A0AAV4GQQ1_9GAST</name>
<protein>
    <recommendedName>
        <fullName evidence="4">FZ domain-containing protein</fullName>
    </recommendedName>
</protein>
<evidence type="ECO:0000256" key="1">
    <source>
        <dbReference type="SAM" id="SignalP"/>
    </source>
</evidence>
<evidence type="ECO:0000313" key="2">
    <source>
        <dbReference type="EMBL" id="GFR87579.1"/>
    </source>
</evidence>
<dbReference type="AlphaFoldDB" id="A0AAV4GQQ1"/>
<evidence type="ECO:0000313" key="3">
    <source>
        <dbReference type="Proteomes" id="UP000762676"/>
    </source>
</evidence>
<sequence length="195" mass="22869">MSRTLWTVVMLAALFYLCQCTGTRNRTFDLDISYEYEAFGTRCYNQVRSICLQPAMNNLREYFMPHFWNETLKDQQNIQDFAIRVAWMSSCIRRRVAHADCARVRPNVPIWDFIRFADTYVNTPDLNKTAMRREQLQAFRNSPCFQNYTFAQEVLSTLTPCYDTFRESVLEEGEMVCYFLNNLVDCVAGIGAPFC</sequence>
<proteinExistence type="predicted"/>
<organism evidence="2 3">
    <name type="scientific">Elysia marginata</name>
    <dbReference type="NCBI Taxonomy" id="1093978"/>
    <lineage>
        <taxon>Eukaryota</taxon>
        <taxon>Metazoa</taxon>
        <taxon>Spiralia</taxon>
        <taxon>Lophotrochozoa</taxon>
        <taxon>Mollusca</taxon>
        <taxon>Gastropoda</taxon>
        <taxon>Heterobranchia</taxon>
        <taxon>Euthyneura</taxon>
        <taxon>Panpulmonata</taxon>
        <taxon>Sacoglossa</taxon>
        <taxon>Placobranchoidea</taxon>
        <taxon>Plakobranchidae</taxon>
        <taxon>Elysia</taxon>
    </lineage>
</organism>
<keyword evidence="3" id="KW-1185">Reference proteome</keyword>
<gene>
    <name evidence="2" type="ORF">ElyMa_006080500</name>
</gene>
<dbReference type="Proteomes" id="UP000762676">
    <property type="component" value="Unassembled WGS sequence"/>
</dbReference>